<evidence type="ECO:0000313" key="1">
    <source>
        <dbReference type="EMBL" id="CAB3765891.1"/>
    </source>
</evidence>
<protein>
    <submittedName>
        <fullName evidence="1">Uncharacterized protein</fullName>
    </submittedName>
</protein>
<organism evidence="1 2">
    <name type="scientific">Paraburkholderia humisilvae</name>
    <dbReference type="NCBI Taxonomy" id="627669"/>
    <lineage>
        <taxon>Bacteria</taxon>
        <taxon>Pseudomonadati</taxon>
        <taxon>Pseudomonadota</taxon>
        <taxon>Betaproteobacteria</taxon>
        <taxon>Burkholderiales</taxon>
        <taxon>Burkholderiaceae</taxon>
        <taxon>Paraburkholderia</taxon>
    </lineage>
</organism>
<dbReference type="EMBL" id="CADIKH010000028">
    <property type="protein sequence ID" value="CAB3765891.1"/>
    <property type="molecule type" value="Genomic_DNA"/>
</dbReference>
<gene>
    <name evidence="1" type="ORF">LMG29542_05257</name>
</gene>
<evidence type="ECO:0000313" key="2">
    <source>
        <dbReference type="Proteomes" id="UP000494363"/>
    </source>
</evidence>
<accession>A0A6J5EKB2</accession>
<proteinExistence type="predicted"/>
<keyword evidence="2" id="KW-1185">Reference proteome</keyword>
<reference evidence="1 2" key="1">
    <citation type="submission" date="2020-04" db="EMBL/GenBank/DDBJ databases">
        <authorList>
            <person name="De Canck E."/>
        </authorList>
    </citation>
    <scope>NUCLEOTIDE SEQUENCE [LARGE SCALE GENOMIC DNA]</scope>
    <source>
        <strain evidence="1 2">LMG 29542</strain>
    </source>
</reference>
<sequence length="72" mass="8458">MSSGSWIRLTRLHARPGELISRTKRIFTRKPKDKNKLYALHATEVEYLSKGAWRQLKICARFLCGVDTRIRK</sequence>
<dbReference type="AlphaFoldDB" id="A0A6J5EKB2"/>
<dbReference type="Proteomes" id="UP000494363">
    <property type="component" value="Unassembled WGS sequence"/>
</dbReference>
<name>A0A6J5EKB2_9BURK</name>